<name>A0A0F9FYE9_9ZZZZ</name>
<comment type="caution">
    <text evidence="1">The sequence shown here is derived from an EMBL/GenBank/DDBJ whole genome shotgun (WGS) entry which is preliminary data.</text>
</comment>
<dbReference type="Gene3D" id="2.60.120.200">
    <property type="match status" value="1"/>
</dbReference>
<protein>
    <recommendedName>
        <fullName evidence="2">LamG-like jellyroll fold domain-containing protein</fullName>
    </recommendedName>
</protein>
<evidence type="ECO:0000313" key="1">
    <source>
        <dbReference type="EMBL" id="KKL62375.1"/>
    </source>
</evidence>
<proteinExistence type="predicted"/>
<accession>A0A0F9FYE9</accession>
<dbReference type="SUPFAM" id="SSF49899">
    <property type="entry name" value="Concanavalin A-like lectins/glucanases"/>
    <property type="match status" value="1"/>
</dbReference>
<dbReference type="Pfam" id="PF13385">
    <property type="entry name" value="Laminin_G_3"/>
    <property type="match status" value="1"/>
</dbReference>
<dbReference type="InterPro" id="IPR013320">
    <property type="entry name" value="ConA-like_dom_sf"/>
</dbReference>
<reference evidence="1" key="1">
    <citation type="journal article" date="2015" name="Nature">
        <title>Complex archaea that bridge the gap between prokaryotes and eukaryotes.</title>
        <authorList>
            <person name="Spang A."/>
            <person name="Saw J.H."/>
            <person name="Jorgensen S.L."/>
            <person name="Zaremba-Niedzwiedzka K."/>
            <person name="Martijn J."/>
            <person name="Lind A.E."/>
            <person name="van Eijk R."/>
            <person name="Schleper C."/>
            <person name="Guy L."/>
            <person name="Ettema T.J."/>
        </authorList>
    </citation>
    <scope>NUCLEOTIDE SEQUENCE</scope>
</reference>
<organism evidence="1">
    <name type="scientific">marine sediment metagenome</name>
    <dbReference type="NCBI Taxonomy" id="412755"/>
    <lineage>
        <taxon>unclassified sequences</taxon>
        <taxon>metagenomes</taxon>
        <taxon>ecological metagenomes</taxon>
    </lineage>
</organism>
<dbReference type="EMBL" id="LAZR01028510">
    <property type="protein sequence ID" value="KKL62375.1"/>
    <property type="molecule type" value="Genomic_DNA"/>
</dbReference>
<sequence length="345" mass="37424">MAINAINGLQNITVSNNGLDTITITGPDLSPFATKEKLNAVSGTLQTQIDGIDNHSRYTDTEAVTATEAARASLSGTLQAMIDAEILTLRNELLTVSDSLQAQIDTFHPAPPPFSNNSSMQLDGVVEQLIRFGVNSDDIGSNMDLTLNFWVKTESNVGGRNFIFYKQTDAAGDHVNFVNNNENRSLVFESGSGTQHSSVNNVWTHGQWHMVTVEINNVEQKFYVDGQFKANAQAGNATDLNPNIVGDFNVLGPNRFKGVARHLSIHQGNFGATMIQAMYNSGTAIDLRVDQGSYTQSANLRHYWFMGDDGDDLTVTDGVIDRAGSLHLTAQNMDGSNIVSDTPHA</sequence>
<dbReference type="AlphaFoldDB" id="A0A0F9FYE9"/>
<evidence type="ECO:0008006" key="2">
    <source>
        <dbReference type="Google" id="ProtNLM"/>
    </source>
</evidence>
<gene>
    <name evidence="1" type="ORF">LCGC14_2185830</name>
</gene>